<dbReference type="RefSeq" id="WP_201917937.1">
    <property type="nucleotide sequence ID" value="NZ_BAABAX010000023.1"/>
</dbReference>
<name>A0A937DA45_9FLAO</name>
<dbReference type="InterPro" id="IPR001173">
    <property type="entry name" value="Glyco_trans_2-like"/>
</dbReference>
<evidence type="ECO:0000313" key="3">
    <source>
        <dbReference type="Proteomes" id="UP000651057"/>
    </source>
</evidence>
<proteinExistence type="predicted"/>
<dbReference type="PANTHER" id="PTHR22916:SF3">
    <property type="entry name" value="UDP-GLCNAC:BETAGAL BETA-1,3-N-ACETYLGLUCOSAMINYLTRANSFERASE-LIKE PROTEIN 1"/>
    <property type="match status" value="1"/>
</dbReference>
<dbReference type="Proteomes" id="UP000651057">
    <property type="component" value="Unassembled WGS sequence"/>
</dbReference>
<protein>
    <submittedName>
        <fullName evidence="2">Glycosyltransferase family 2 protein</fullName>
    </submittedName>
</protein>
<dbReference type="GO" id="GO:0016758">
    <property type="term" value="F:hexosyltransferase activity"/>
    <property type="evidence" value="ECO:0007669"/>
    <property type="project" value="UniProtKB-ARBA"/>
</dbReference>
<gene>
    <name evidence="2" type="ORF">JJQ60_06650</name>
</gene>
<sequence length="325" mass="37901">MLLSIIIPVYNTESFIERCIRSVVNQIKQYNDIELVVIDDGSTDSSYTILENLKAEYKNIKLFRHKNHGVGYTRNVGLEKSEGEYIWFIDSDDYIDQGFIQKIHETLKNQAPDMVLFGYKRVTPEGDQVSILKYEDNELTLSDIINKSIYSNSVCCKAIKTDIIKSNKIRFDLGVITAEDFDFSFRSLYFSEKIITISDVGYNYVVNDNSVSNKRSKDHLEKLAIDTVKVTENIDFFLNLNETDFPGKKEAFKPWIDNFLYGLMFSLFRFKYNIRFIGEIVGLLKRNKHYPISTDKMNKKKRLFMKVANRKHLFLLACRVKRIVG</sequence>
<dbReference type="SUPFAM" id="SSF53448">
    <property type="entry name" value="Nucleotide-diphospho-sugar transferases"/>
    <property type="match status" value="1"/>
</dbReference>
<comment type="caution">
    <text evidence="2">The sequence shown here is derived from an EMBL/GenBank/DDBJ whole genome shotgun (WGS) entry which is preliminary data.</text>
</comment>
<evidence type="ECO:0000259" key="1">
    <source>
        <dbReference type="Pfam" id="PF00535"/>
    </source>
</evidence>
<reference evidence="2" key="1">
    <citation type="submission" date="2021-01" db="EMBL/GenBank/DDBJ databases">
        <authorList>
            <person name="Zhong Y.L."/>
        </authorList>
    </citation>
    <scope>NUCLEOTIDE SEQUENCE</scope>
    <source>
        <strain evidence="2">KCTC 23302</strain>
    </source>
</reference>
<keyword evidence="3" id="KW-1185">Reference proteome</keyword>
<dbReference type="InterPro" id="IPR029044">
    <property type="entry name" value="Nucleotide-diphossugar_trans"/>
</dbReference>
<organism evidence="2 3">
    <name type="scientific">Aquimarina mytili</name>
    <dbReference type="NCBI Taxonomy" id="874423"/>
    <lineage>
        <taxon>Bacteria</taxon>
        <taxon>Pseudomonadati</taxon>
        <taxon>Bacteroidota</taxon>
        <taxon>Flavobacteriia</taxon>
        <taxon>Flavobacteriales</taxon>
        <taxon>Flavobacteriaceae</taxon>
        <taxon>Aquimarina</taxon>
    </lineage>
</organism>
<dbReference type="Pfam" id="PF00535">
    <property type="entry name" value="Glycos_transf_2"/>
    <property type="match status" value="1"/>
</dbReference>
<accession>A0A937DA45</accession>
<feature type="domain" description="Glycosyltransferase 2-like" evidence="1">
    <location>
        <begin position="4"/>
        <end position="164"/>
    </location>
</feature>
<dbReference type="PANTHER" id="PTHR22916">
    <property type="entry name" value="GLYCOSYLTRANSFERASE"/>
    <property type="match status" value="1"/>
</dbReference>
<dbReference type="CDD" id="cd00761">
    <property type="entry name" value="Glyco_tranf_GTA_type"/>
    <property type="match status" value="1"/>
</dbReference>
<dbReference type="Gene3D" id="3.90.550.10">
    <property type="entry name" value="Spore Coat Polysaccharide Biosynthesis Protein SpsA, Chain A"/>
    <property type="match status" value="1"/>
</dbReference>
<dbReference type="AlphaFoldDB" id="A0A937DA45"/>
<dbReference type="EMBL" id="JAERQJ010000002">
    <property type="protein sequence ID" value="MBL0683188.1"/>
    <property type="molecule type" value="Genomic_DNA"/>
</dbReference>
<evidence type="ECO:0000313" key="2">
    <source>
        <dbReference type="EMBL" id="MBL0683188.1"/>
    </source>
</evidence>